<accession>A0A2S8FZV8</accession>
<evidence type="ECO:0000313" key="2">
    <source>
        <dbReference type="Proteomes" id="UP000238322"/>
    </source>
</evidence>
<gene>
    <name evidence="1" type="ORF">C5Y83_07140</name>
</gene>
<name>A0A2S8FZV8_9BACT</name>
<reference evidence="1 2" key="1">
    <citation type="submission" date="2018-02" db="EMBL/GenBank/DDBJ databases">
        <title>Comparative genomes isolates from brazilian mangrove.</title>
        <authorList>
            <person name="Araujo J.E."/>
            <person name="Taketani R.G."/>
            <person name="Silva M.C.P."/>
            <person name="Loureco M.V."/>
            <person name="Andreote F.D."/>
        </authorList>
    </citation>
    <scope>NUCLEOTIDE SEQUENCE [LARGE SCALE GENOMIC DNA]</scope>
    <source>
        <strain evidence="1 2">Hex-1 MGV</strain>
    </source>
</reference>
<comment type="caution">
    <text evidence="1">The sequence shown here is derived from an EMBL/GenBank/DDBJ whole genome shotgun (WGS) entry which is preliminary data.</text>
</comment>
<proteinExistence type="predicted"/>
<evidence type="ECO:0008006" key="3">
    <source>
        <dbReference type="Google" id="ProtNLM"/>
    </source>
</evidence>
<sequence>MFRHTCFYIIFVMLVIVFAVRHGSAAEQSLDRSTPTVQQPIPQDIVDKFSLDDFYQKCILVDDFPIVASAKVHDSALQETAYVVQAMLEGRGDVLRQLAANRVRLTVMAVSERTCDVPEHSDLTPKEYWNRRARGLGATKHRPSISCAEENVLNLPGDPYRKECILIHEFSHAIHQMALVDLDPMFQANLQACFEAAQENEAWKGTYAGSNVNEYWAEGVQSWFDCNTENDSQHNHVNTREELKEHDPKLYALIESVFPNASYRYVRSDSPERSEAHLQGLDRTKLGTFKWDRGEK</sequence>
<dbReference type="AlphaFoldDB" id="A0A2S8FZV8"/>
<evidence type="ECO:0000313" key="1">
    <source>
        <dbReference type="EMBL" id="PQO37713.1"/>
    </source>
</evidence>
<dbReference type="GO" id="GO:0008237">
    <property type="term" value="F:metallopeptidase activity"/>
    <property type="evidence" value="ECO:0007669"/>
    <property type="project" value="InterPro"/>
</dbReference>
<dbReference type="InterPro" id="IPR024079">
    <property type="entry name" value="MetalloPept_cat_dom_sf"/>
</dbReference>
<dbReference type="Proteomes" id="UP000238322">
    <property type="component" value="Unassembled WGS sequence"/>
</dbReference>
<dbReference type="Gene3D" id="3.40.390.10">
    <property type="entry name" value="Collagenase (Catalytic Domain)"/>
    <property type="match status" value="1"/>
</dbReference>
<protein>
    <recommendedName>
        <fullName evidence="3">Glycoside hydrolase</fullName>
    </recommendedName>
</protein>
<dbReference type="SUPFAM" id="SSF55486">
    <property type="entry name" value="Metalloproteases ('zincins'), catalytic domain"/>
    <property type="match status" value="1"/>
</dbReference>
<organism evidence="1 2">
    <name type="scientific">Blastopirellula marina</name>
    <dbReference type="NCBI Taxonomy" id="124"/>
    <lineage>
        <taxon>Bacteria</taxon>
        <taxon>Pseudomonadati</taxon>
        <taxon>Planctomycetota</taxon>
        <taxon>Planctomycetia</taxon>
        <taxon>Pirellulales</taxon>
        <taxon>Pirellulaceae</taxon>
        <taxon>Blastopirellula</taxon>
    </lineage>
</organism>
<dbReference type="EMBL" id="PUHY01000005">
    <property type="protein sequence ID" value="PQO37713.1"/>
    <property type="molecule type" value="Genomic_DNA"/>
</dbReference>